<gene>
    <name evidence="2" type="ORF">TrST_g2790</name>
</gene>
<dbReference type="Proteomes" id="UP001165085">
    <property type="component" value="Unassembled WGS sequence"/>
</dbReference>
<feature type="chain" id="PRO_5040726434" evidence="1">
    <location>
        <begin position="18"/>
        <end position="200"/>
    </location>
</feature>
<dbReference type="AlphaFoldDB" id="A0A9W7C3E1"/>
<reference evidence="3" key="1">
    <citation type="journal article" date="2023" name="Commun. Biol.">
        <title>Genome analysis of Parmales, the sister group of diatoms, reveals the evolutionary specialization of diatoms from phago-mixotrophs to photoautotrophs.</title>
        <authorList>
            <person name="Ban H."/>
            <person name="Sato S."/>
            <person name="Yoshikawa S."/>
            <person name="Yamada K."/>
            <person name="Nakamura Y."/>
            <person name="Ichinomiya M."/>
            <person name="Sato N."/>
            <person name="Blanc-Mathieu R."/>
            <person name="Endo H."/>
            <person name="Kuwata A."/>
            <person name="Ogata H."/>
        </authorList>
    </citation>
    <scope>NUCLEOTIDE SEQUENCE [LARGE SCALE GENOMIC DNA]</scope>
    <source>
        <strain evidence="3">NIES 3701</strain>
    </source>
</reference>
<protein>
    <submittedName>
        <fullName evidence="2">Uncharacterized protein</fullName>
    </submittedName>
</protein>
<proteinExistence type="predicted"/>
<comment type="caution">
    <text evidence="2">The sequence shown here is derived from an EMBL/GenBank/DDBJ whole genome shotgun (WGS) entry which is preliminary data.</text>
</comment>
<keyword evidence="1" id="KW-0732">Signal</keyword>
<keyword evidence="3" id="KW-1185">Reference proteome</keyword>
<evidence type="ECO:0000256" key="1">
    <source>
        <dbReference type="SAM" id="SignalP"/>
    </source>
</evidence>
<feature type="signal peptide" evidence="1">
    <location>
        <begin position="1"/>
        <end position="17"/>
    </location>
</feature>
<accession>A0A9W7C3E1</accession>
<name>A0A9W7C3E1_9STRA</name>
<dbReference type="OrthoDB" id="10507647at2759"/>
<sequence>MKVRLVIVMALVRLSLCLNPSSLPPTRRSFIERTVAASFAVTGTSIIIPPDPAFAYGQSAKQSGPAFIPSPITPTDPNCLVQDMFSNTCLESKPQSSAYSSSASQVSSDRRATSLQKLPSLRPKILLLQKMTISNKLGQASNEIPNIAGILVPVVDGIDKEKGSQLKAGFVQLGKACAKKDQNEAEIVVGDIVKLFDSIK</sequence>
<dbReference type="EMBL" id="BRXY01000541">
    <property type="protein sequence ID" value="GMH99256.1"/>
    <property type="molecule type" value="Genomic_DNA"/>
</dbReference>
<organism evidence="2 3">
    <name type="scientific">Triparma strigata</name>
    <dbReference type="NCBI Taxonomy" id="1606541"/>
    <lineage>
        <taxon>Eukaryota</taxon>
        <taxon>Sar</taxon>
        <taxon>Stramenopiles</taxon>
        <taxon>Ochrophyta</taxon>
        <taxon>Bolidophyceae</taxon>
        <taxon>Parmales</taxon>
        <taxon>Triparmaceae</taxon>
        <taxon>Triparma</taxon>
    </lineage>
</organism>
<evidence type="ECO:0000313" key="3">
    <source>
        <dbReference type="Proteomes" id="UP001165085"/>
    </source>
</evidence>
<evidence type="ECO:0000313" key="2">
    <source>
        <dbReference type="EMBL" id="GMH99256.1"/>
    </source>
</evidence>